<feature type="transmembrane region" description="Helical" evidence="6">
    <location>
        <begin position="220"/>
        <end position="240"/>
    </location>
</feature>
<proteinExistence type="predicted"/>
<name>A0A811UB70_CERCA</name>
<dbReference type="InterPro" id="IPR028082">
    <property type="entry name" value="Peripla_BP_I"/>
</dbReference>
<evidence type="ECO:0000256" key="3">
    <source>
        <dbReference type="ARBA" id="ARBA00022989"/>
    </source>
</evidence>
<dbReference type="GO" id="GO:0016020">
    <property type="term" value="C:membrane"/>
    <property type="evidence" value="ECO:0007669"/>
    <property type="project" value="UniProtKB-SubCell"/>
</dbReference>
<dbReference type="InterPro" id="IPR001828">
    <property type="entry name" value="ANF_lig-bd_rcpt"/>
</dbReference>
<dbReference type="PANTHER" id="PTHR44755">
    <property type="entry name" value="NATRIURETIC PEPTIDE RECEPTOR 3-RELATED"/>
    <property type="match status" value="1"/>
</dbReference>
<dbReference type="SUPFAM" id="SSF53822">
    <property type="entry name" value="Periplasmic binding protein-like I"/>
    <property type="match status" value="1"/>
</dbReference>
<evidence type="ECO:0000259" key="7">
    <source>
        <dbReference type="Pfam" id="PF01094"/>
    </source>
</evidence>
<keyword evidence="4 6" id="KW-0472">Membrane</keyword>
<protein>
    <submittedName>
        <fullName evidence="8">(Mediterranean fruit fly) hypothetical protein</fullName>
    </submittedName>
</protein>
<evidence type="ECO:0000256" key="5">
    <source>
        <dbReference type="SAM" id="MobiDB-lite"/>
    </source>
</evidence>
<organism evidence="8 9">
    <name type="scientific">Ceratitis capitata</name>
    <name type="common">Mediterranean fruit fly</name>
    <name type="synonym">Tephritis capitata</name>
    <dbReference type="NCBI Taxonomy" id="7213"/>
    <lineage>
        <taxon>Eukaryota</taxon>
        <taxon>Metazoa</taxon>
        <taxon>Ecdysozoa</taxon>
        <taxon>Arthropoda</taxon>
        <taxon>Hexapoda</taxon>
        <taxon>Insecta</taxon>
        <taxon>Pterygota</taxon>
        <taxon>Neoptera</taxon>
        <taxon>Endopterygota</taxon>
        <taxon>Diptera</taxon>
        <taxon>Brachycera</taxon>
        <taxon>Muscomorpha</taxon>
        <taxon>Tephritoidea</taxon>
        <taxon>Tephritidae</taxon>
        <taxon>Ceratitis</taxon>
        <taxon>Ceratitis</taxon>
    </lineage>
</organism>
<evidence type="ECO:0000256" key="4">
    <source>
        <dbReference type="ARBA" id="ARBA00023136"/>
    </source>
</evidence>
<comment type="subcellular location">
    <subcellularLocation>
        <location evidence="1">Membrane</location>
    </subcellularLocation>
</comment>
<dbReference type="AlphaFoldDB" id="A0A811UB70"/>
<feature type="region of interest" description="Disordered" evidence="5">
    <location>
        <begin position="86"/>
        <end position="107"/>
    </location>
</feature>
<dbReference type="GO" id="GO:0017046">
    <property type="term" value="F:peptide hormone binding"/>
    <property type="evidence" value="ECO:0007669"/>
    <property type="project" value="TreeGrafter"/>
</dbReference>
<keyword evidence="2 6" id="KW-0812">Transmembrane</keyword>
<dbReference type="Pfam" id="PF01094">
    <property type="entry name" value="ANF_receptor"/>
    <property type="match status" value="1"/>
</dbReference>
<comment type="caution">
    <text evidence="8">The sequence shown here is derived from an EMBL/GenBank/DDBJ whole genome shotgun (WGS) entry which is preliminary data.</text>
</comment>
<keyword evidence="9" id="KW-1185">Reference proteome</keyword>
<feature type="domain" description="Receptor ligand binding region" evidence="7">
    <location>
        <begin position="285"/>
        <end position="470"/>
    </location>
</feature>
<reference evidence="8" key="1">
    <citation type="submission" date="2020-11" db="EMBL/GenBank/DDBJ databases">
        <authorList>
            <person name="Whitehead M."/>
        </authorList>
    </citation>
    <scope>NUCLEOTIDE SEQUENCE</scope>
    <source>
        <strain evidence="8">EGII</strain>
    </source>
</reference>
<accession>A0A811UB70</accession>
<dbReference type="PANTHER" id="PTHR44755:SF11">
    <property type="entry name" value="ATRIAL NATRIURETIC PEPTIDE RECEPTOR 3 ISOFORM X1"/>
    <property type="match status" value="1"/>
</dbReference>
<evidence type="ECO:0000313" key="9">
    <source>
        <dbReference type="Proteomes" id="UP000606786"/>
    </source>
</evidence>
<dbReference type="Gene3D" id="3.40.50.2300">
    <property type="match status" value="1"/>
</dbReference>
<dbReference type="OrthoDB" id="302535at2759"/>
<evidence type="ECO:0000313" key="8">
    <source>
        <dbReference type="EMBL" id="CAD6996119.1"/>
    </source>
</evidence>
<dbReference type="EMBL" id="CAJHJT010000001">
    <property type="protein sequence ID" value="CAD6996119.1"/>
    <property type="molecule type" value="Genomic_DNA"/>
</dbReference>
<evidence type="ECO:0000256" key="1">
    <source>
        <dbReference type="ARBA" id="ARBA00004370"/>
    </source>
</evidence>
<dbReference type="GO" id="GO:0007165">
    <property type="term" value="P:signal transduction"/>
    <property type="evidence" value="ECO:0007669"/>
    <property type="project" value="TreeGrafter"/>
</dbReference>
<dbReference type="GO" id="GO:0038023">
    <property type="term" value="F:signaling receptor activity"/>
    <property type="evidence" value="ECO:0007669"/>
    <property type="project" value="TreeGrafter"/>
</dbReference>
<dbReference type="InterPro" id="IPR052612">
    <property type="entry name" value="ANP_Clearance_Receptor"/>
</dbReference>
<evidence type="ECO:0000256" key="6">
    <source>
        <dbReference type="SAM" id="Phobius"/>
    </source>
</evidence>
<gene>
    <name evidence="8" type="ORF">CCAP1982_LOCUS4814</name>
</gene>
<dbReference type="Proteomes" id="UP000606786">
    <property type="component" value="Unassembled WGS sequence"/>
</dbReference>
<sequence>MPEKSLANERFLLRENTSEAQQSQFQKNLGIFDEHKFHFESHNTKSAITHQAGARAVNEAEAELHNCDQTQTKEQTSTQQQAVIYNKSAMPQERPNCVQRKTQQDRKIKTLPTDVATLNPTQQRYYKKPRWSLQHCNTKERRTQTKMLTNYRSQAVVPDQANLVQQNAVNLARIQPQRPARPHIATAATFCVNAITSSTSSTSTTSANQLHTKRLRARRLPGLLFISTLLLFLLSALPSVHAACRKEPARTCESICTPGSLNCTLRALLLLPDDNAYTASMCRTMPVLDLADQYIRENSLLPPQVNLEWMTGDVKCDAAYASIKAMDGIVKNCAHVVFGPVCDYALAAVSRIAKYFNSNGTPVISIGGATDSFEDKKTTCADEFYMLVRAGVLSFKSLSLMIIELMKRYNWSNSIAFYERDGQSNIVGEHSCYLMMKSFGDEMRNLNLTFAQYSIVPELRNRTEELVREIGNKHTIMRGCLDNITFY</sequence>
<keyword evidence="3 6" id="KW-1133">Transmembrane helix</keyword>
<evidence type="ECO:0000256" key="2">
    <source>
        <dbReference type="ARBA" id="ARBA00022692"/>
    </source>
</evidence>